<evidence type="ECO:0000313" key="3">
    <source>
        <dbReference type="Proteomes" id="UP001595735"/>
    </source>
</evidence>
<dbReference type="Proteomes" id="UP001595735">
    <property type="component" value="Unassembled WGS sequence"/>
</dbReference>
<dbReference type="EMBL" id="JBHRYO010000002">
    <property type="protein sequence ID" value="MFC3757571.1"/>
    <property type="molecule type" value="Genomic_DNA"/>
</dbReference>
<feature type="domain" description="Knr4/Smi1-like" evidence="1">
    <location>
        <begin position="19"/>
        <end position="149"/>
    </location>
</feature>
<dbReference type="InterPro" id="IPR018958">
    <property type="entry name" value="Knr4/Smi1-like_dom"/>
</dbReference>
<organism evidence="2 3">
    <name type="scientific">Chryseobacterium tructae</name>
    <dbReference type="NCBI Taxonomy" id="1037380"/>
    <lineage>
        <taxon>Bacteria</taxon>
        <taxon>Pseudomonadati</taxon>
        <taxon>Bacteroidota</taxon>
        <taxon>Flavobacteriia</taxon>
        <taxon>Flavobacteriales</taxon>
        <taxon>Weeksellaceae</taxon>
        <taxon>Chryseobacterium group</taxon>
        <taxon>Chryseobacterium</taxon>
    </lineage>
</organism>
<evidence type="ECO:0000259" key="1">
    <source>
        <dbReference type="Pfam" id="PF09346"/>
    </source>
</evidence>
<dbReference type="InterPro" id="IPR037883">
    <property type="entry name" value="Knr4/Smi1-like_sf"/>
</dbReference>
<name>A0ABV7XX21_9FLAO</name>
<sequence length="250" mass="29726">MGNTQNLQDACLKQMNMNTLEDLEKEYNFTYPELYKQLYDDKMLDWGTEGNGWYTNVFPTLKENPPLLLFGNDIEIWDPIAYRHGIREIINHEVYDIHPKYRMVPFAKNGAGDLYVFQFDMEFRGEVPITFFGHDSEAEILAKNLQDFIFRQLLESLTEMDEYSMFEGDSEEEIKIHLRNQLSTHRKYLTPKQVEILEEIYTRDILEYTYKTPNGGEFEAKGILTFDELEKIINQEIAFEKLNEKFDYLE</sequence>
<keyword evidence="3" id="KW-1185">Reference proteome</keyword>
<accession>A0ABV7XX21</accession>
<dbReference type="Gene3D" id="3.40.1580.10">
    <property type="entry name" value="SMI1/KNR4-like"/>
    <property type="match status" value="1"/>
</dbReference>
<dbReference type="SUPFAM" id="SSF160631">
    <property type="entry name" value="SMI1/KNR4-like"/>
    <property type="match status" value="1"/>
</dbReference>
<reference evidence="3" key="1">
    <citation type="journal article" date="2019" name="Int. J. Syst. Evol. Microbiol.">
        <title>The Global Catalogue of Microorganisms (GCM) 10K type strain sequencing project: providing services to taxonomists for standard genome sequencing and annotation.</title>
        <authorList>
            <consortium name="The Broad Institute Genomics Platform"/>
            <consortium name="The Broad Institute Genome Sequencing Center for Infectious Disease"/>
            <person name="Wu L."/>
            <person name="Ma J."/>
        </authorList>
    </citation>
    <scope>NUCLEOTIDE SEQUENCE [LARGE SCALE GENOMIC DNA]</scope>
    <source>
        <strain evidence="3">CECT 7798</strain>
    </source>
</reference>
<gene>
    <name evidence="2" type="ORF">ACFONJ_16450</name>
</gene>
<evidence type="ECO:0000313" key="2">
    <source>
        <dbReference type="EMBL" id="MFC3757571.1"/>
    </source>
</evidence>
<dbReference type="Pfam" id="PF09346">
    <property type="entry name" value="SMI1_KNR4"/>
    <property type="match status" value="1"/>
</dbReference>
<comment type="caution">
    <text evidence="2">The sequence shown here is derived from an EMBL/GenBank/DDBJ whole genome shotgun (WGS) entry which is preliminary data.</text>
</comment>
<dbReference type="RefSeq" id="WP_290298788.1">
    <property type="nucleotide sequence ID" value="NZ_JAUFQR010000001.1"/>
</dbReference>
<protein>
    <submittedName>
        <fullName evidence="2">SMI1/KNR4 family protein</fullName>
    </submittedName>
</protein>
<proteinExistence type="predicted"/>